<accession>A0A445MLP2</accession>
<dbReference type="Proteomes" id="UP000290560">
    <property type="component" value="Unassembled WGS sequence"/>
</dbReference>
<evidence type="ECO:0000256" key="1">
    <source>
        <dbReference type="SAM" id="MobiDB-lite"/>
    </source>
</evidence>
<evidence type="ECO:0000313" key="2">
    <source>
        <dbReference type="EMBL" id="RZR75156.1"/>
    </source>
</evidence>
<dbReference type="AlphaFoldDB" id="A0A445MLP2"/>
<gene>
    <name evidence="2" type="ORF">BHM03_00050678</name>
</gene>
<dbReference type="EMBL" id="KV876585">
    <property type="protein sequence ID" value="RZR75156.1"/>
    <property type="molecule type" value="Genomic_DNA"/>
</dbReference>
<name>A0A445MLP2_ENSVE</name>
<protein>
    <submittedName>
        <fullName evidence="2">Uncharacterized protein</fullName>
    </submittedName>
</protein>
<reference evidence="2" key="1">
    <citation type="journal article" date="2018" name="Data Brief">
        <title>Genome sequence data from 17 accessions of Ensete ventricosum, a staple food crop for millions in Ethiopia.</title>
        <authorList>
            <person name="Yemataw Z."/>
            <person name="Muzemil S."/>
            <person name="Ambachew D."/>
            <person name="Tripathi L."/>
            <person name="Tesfaye K."/>
            <person name="Chala A."/>
            <person name="Farbos A."/>
            <person name="O'Neill P."/>
            <person name="Moore K."/>
            <person name="Grant M."/>
            <person name="Studholme D.J."/>
        </authorList>
    </citation>
    <scope>NUCLEOTIDE SEQUENCE [LARGE SCALE GENOMIC DNA]</scope>
    <source>
        <tissue evidence="2">Leaf</tissue>
    </source>
</reference>
<organism evidence="2">
    <name type="scientific">Ensete ventricosum</name>
    <name type="common">Abyssinian banana</name>
    <name type="synonym">Musa ensete</name>
    <dbReference type="NCBI Taxonomy" id="4639"/>
    <lineage>
        <taxon>Eukaryota</taxon>
        <taxon>Viridiplantae</taxon>
        <taxon>Streptophyta</taxon>
        <taxon>Embryophyta</taxon>
        <taxon>Tracheophyta</taxon>
        <taxon>Spermatophyta</taxon>
        <taxon>Magnoliopsida</taxon>
        <taxon>Liliopsida</taxon>
        <taxon>Zingiberales</taxon>
        <taxon>Musaceae</taxon>
        <taxon>Ensete</taxon>
    </lineage>
</organism>
<feature type="region of interest" description="Disordered" evidence="1">
    <location>
        <begin position="1"/>
        <end position="43"/>
    </location>
</feature>
<proteinExistence type="predicted"/>
<sequence>MPPERSMSVNPGEDAPPATQPTSGGAYRPPPSFPLFGDGNTPSHTQGLHPLDLSLQLFCPLLSTTLLLADASLRLLVRSPKSQNLLVLTPNQSASIMDPIDEGTDEVKSLQAEKVMLKRKKKKGGGLIDILTQIVDLPARFMSSSEEHSYTCFDKVGCRAPNKYSPDNGPSVQNGQDLEMVDHLGTKRSSPSTYFSRVMIEAKYLSALAQSSTSHNSFMVYPRSGTSPSSIVPLPLSVDVLIVFPEASIGCSVATFQRHFLKPTSASKLGCFSTVDTPASPTAGMLAVDGAIEPLPVPSLDFILPRLNTSAQQKVGQLIMTPRAPRPISYRVGRASPRE</sequence>